<dbReference type="AlphaFoldDB" id="A0A2V0NZH6"/>
<feature type="transmembrane region" description="Helical" evidence="2">
    <location>
        <begin position="295"/>
        <end position="318"/>
    </location>
</feature>
<keyword evidence="2" id="KW-1133">Transmembrane helix</keyword>
<protein>
    <submittedName>
        <fullName evidence="3">Uncharacterized protein</fullName>
    </submittedName>
</protein>
<keyword evidence="4" id="KW-1185">Reference proteome</keyword>
<keyword evidence="2" id="KW-0812">Transmembrane</keyword>
<gene>
    <name evidence="3" type="ORF">Rsub_05627</name>
</gene>
<evidence type="ECO:0000313" key="3">
    <source>
        <dbReference type="EMBL" id="GBF93016.1"/>
    </source>
</evidence>
<name>A0A2V0NZH6_9CHLO</name>
<proteinExistence type="predicted"/>
<evidence type="ECO:0000313" key="4">
    <source>
        <dbReference type="Proteomes" id="UP000247498"/>
    </source>
</evidence>
<feature type="compositionally biased region" description="Gly residues" evidence="1">
    <location>
        <begin position="1"/>
        <end position="11"/>
    </location>
</feature>
<sequence>MDGARGSGEGGACVPRPAPPPAAAATLPPRSGAPRPAPPAAAATLPPSSGAPHPGGQPGGSLTCGLLLRLPGDRERAFWHAAVNEGPSAARFLAWDSVALLIGVFNTRALAASESMMALTPNPHAFRVVIHCLAYISLAQVALMQLARERVYRRHRMALIGLSRLSRFALQLLSMLRIGATAPAVPPPRSQHAVQLVLLGVPMSLVQQPLLYFMPVALQAPLALAKLAMYAGVWVPRSLLPLLEAPGFATDSTCALLHAALAGARSAGEAAFGVAPCGEVAPDALVGGSRCCRCLLAAASTFFAFAGLTFSTVLGWTWEFRAKREYAAAHGQRLSVRLPLGASPALARLAAAARERGVPLSGASALLPGCAAAAVLLWWAAEAAVGGSAACAGACITAA</sequence>
<keyword evidence="2" id="KW-0472">Membrane</keyword>
<dbReference type="EMBL" id="BDRX01000037">
    <property type="protein sequence ID" value="GBF93016.1"/>
    <property type="molecule type" value="Genomic_DNA"/>
</dbReference>
<evidence type="ECO:0000256" key="2">
    <source>
        <dbReference type="SAM" id="Phobius"/>
    </source>
</evidence>
<dbReference type="InParanoid" id="A0A2V0NZH6"/>
<reference evidence="3 4" key="1">
    <citation type="journal article" date="2018" name="Sci. Rep.">
        <title>Raphidocelis subcapitata (=Pseudokirchneriella subcapitata) provides an insight into genome evolution and environmental adaptations in the Sphaeropleales.</title>
        <authorList>
            <person name="Suzuki S."/>
            <person name="Yamaguchi H."/>
            <person name="Nakajima N."/>
            <person name="Kawachi M."/>
        </authorList>
    </citation>
    <scope>NUCLEOTIDE SEQUENCE [LARGE SCALE GENOMIC DNA]</scope>
    <source>
        <strain evidence="3 4">NIES-35</strain>
    </source>
</reference>
<organism evidence="3 4">
    <name type="scientific">Raphidocelis subcapitata</name>
    <dbReference type="NCBI Taxonomy" id="307507"/>
    <lineage>
        <taxon>Eukaryota</taxon>
        <taxon>Viridiplantae</taxon>
        <taxon>Chlorophyta</taxon>
        <taxon>core chlorophytes</taxon>
        <taxon>Chlorophyceae</taxon>
        <taxon>CS clade</taxon>
        <taxon>Sphaeropleales</taxon>
        <taxon>Selenastraceae</taxon>
        <taxon>Raphidocelis</taxon>
    </lineage>
</organism>
<comment type="caution">
    <text evidence="3">The sequence shown here is derived from an EMBL/GenBank/DDBJ whole genome shotgun (WGS) entry which is preliminary data.</text>
</comment>
<feature type="compositionally biased region" description="Low complexity" evidence="1">
    <location>
        <begin position="23"/>
        <end position="52"/>
    </location>
</feature>
<feature type="region of interest" description="Disordered" evidence="1">
    <location>
        <begin position="1"/>
        <end position="58"/>
    </location>
</feature>
<evidence type="ECO:0000256" key="1">
    <source>
        <dbReference type="SAM" id="MobiDB-lite"/>
    </source>
</evidence>
<accession>A0A2V0NZH6</accession>
<dbReference type="Proteomes" id="UP000247498">
    <property type="component" value="Unassembled WGS sequence"/>
</dbReference>